<evidence type="ECO:0000313" key="2">
    <source>
        <dbReference type="EMBL" id="XCM39704.1"/>
    </source>
</evidence>
<protein>
    <recommendedName>
        <fullName evidence="3">PatU</fullName>
    </recommendedName>
</protein>
<feature type="region of interest" description="Disordered" evidence="1">
    <location>
        <begin position="88"/>
        <end position="115"/>
    </location>
</feature>
<dbReference type="RefSeq" id="WP_054469061.1">
    <property type="nucleotide sequence ID" value="NZ_CP159837.1"/>
</dbReference>
<gene>
    <name evidence="2" type="ORF">ABWT76_002652</name>
</gene>
<dbReference type="EMBL" id="CP159837">
    <property type="protein sequence ID" value="XCM39704.1"/>
    <property type="molecule type" value="Genomic_DNA"/>
</dbReference>
<evidence type="ECO:0008006" key="3">
    <source>
        <dbReference type="Google" id="ProtNLM"/>
    </source>
</evidence>
<accession>A0AAU8JKA4</accession>
<name>A0AAU8JKA4_9CYAN</name>
<organism evidence="2">
    <name type="scientific">Planktothricoides raciborskii GIHE-MW2</name>
    <dbReference type="NCBI Taxonomy" id="2792601"/>
    <lineage>
        <taxon>Bacteria</taxon>
        <taxon>Bacillati</taxon>
        <taxon>Cyanobacteriota</taxon>
        <taxon>Cyanophyceae</taxon>
        <taxon>Oscillatoriophycideae</taxon>
        <taxon>Oscillatoriales</taxon>
        <taxon>Oscillatoriaceae</taxon>
        <taxon>Planktothricoides</taxon>
    </lineage>
</organism>
<sequence length="415" mass="46576">MNRDNEAFENFEECDRLEGRFLEWLKTDAISRRAHPLSIPGDNHLHGSSFPKSSADDPALWEVDDFDPLLSEELQFLPISEMGSAIRHAPRTDCESSDGAGHSVSDVDQLFRPGDTPVISERSQTIIKSRLRTEIEHHPPLFPWETEIVDYEPESIDFPQGNLVPSIFNGKSPGNQIGFWAHQLPYMNSLEGMPQDLLTQLLEQCTQAVKSNLREWAKLVDVVEKTLFPGRLWELNQIANRLSIAQQHRSSLTIDPSVKQKTGEVNGEISYELATPNQQMLMSLLAAREIMGNLTLELSSTKPRVEREWLTALGLLTLEISYYPRMKNVSSVVKVAATLPCGGSVRLSNGQSQTKSERANPGELSIELCVSEAIASANRDLEQNYLLEVHLNNPEQNSLTFAVYIMPSGTLRERK</sequence>
<reference evidence="2" key="1">
    <citation type="submission" date="2024-07" db="EMBL/GenBank/DDBJ databases">
        <authorList>
            <person name="Kim Y.J."/>
            <person name="Jeong J.Y."/>
        </authorList>
    </citation>
    <scope>NUCLEOTIDE SEQUENCE</scope>
    <source>
        <strain evidence="2">GIHE-MW2</strain>
    </source>
</reference>
<proteinExistence type="predicted"/>
<dbReference type="AlphaFoldDB" id="A0AAU8JKA4"/>
<evidence type="ECO:0000256" key="1">
    <source>
        <dbReference type="SAM" id="MobiDB-lite"/>
    </source>
</evidence>